<evidence type="ECO:0000313" key="1">
    <source>
        <dbReference type="EMBL" id="EKC33821.1"/>
    </source>
</evidence>
<dbReference type="AlphaFoldDB" id="K1RHX9"/>
<sequence length="110" mass="12971">MPYDRPLFKELTTTFVISVSHLSAILFERRVAMSSPENCHVCFSKGKTSRLRVYQINFDEAVRFCEDDKEVYRYFSKENNPKSDTNNTTEITTNQCQIKEQESYSMLTKY</sequence>
<accession>K1RHX9</accession>
<name>K1RHX9_MAGGI</name>
<protein>
    <submittedName>
        <fullName evidence="1">Uncharacterized protein</fullName>
    </submittedName>
</protein>
<gene>
    <name evidence="1" type="ORF">CGI_10014717</name>
</gene>
<reference evidence="1" key="1">
    <citation type="journal article" date="2012" name="Nature">
        <title>The oyster genome reveals stress adaptation and complexity of shell formation.</title>
        <authorList>
            <person name="Zhang G."/>
            <person name="Fang X."/>
            <person name="Guo X."/>
            <person name="Li L."/>
            <person name="Luo R."/>
            <person name="Xu F."/>
            <person name="Yang P."/>
            <person name="Zhang L."/>
            <person name="Wang X."/>
            <person name="Qi H."/>
            <person name="Xiong Z."/>
            <person name="Que H."/>
            <person name="Xie Y."/>
            <person name="Holland P.W."/>
            <person name="Paps J."/>
            <person name="Zhu Y."/>
            <person name="Wu F."/>
            <person name="Chen Y."/>
            <person name="Wang J."/>
            <person name="Peng C."/>
            <person name="Meng J."/>
            <person name="Yang L."/>
            <person name="Liu J."/>
            <person name="Wen B."/>
            <person name="Zhang N."/>
            <person name="Huang Z."/>
            <person name="Zhu Q."/>
            <person name="Feng Y."/>
            <person name="Mount A."/>
            <person name="Hedgecock D."/>
            <person name="Xu Z."/>
            <person name="Liu Y."/>
            <person name="Domazet-Loso T."/>
            <person name="Du Y."/>
            <person name="Sun X."/>
            <person name="Zhang S."/>
            <person name="Liu B."/>
            <person name="Cheng P."/>
            <person name="Jiang X."/>
            <person name="Li J."/>
            <person name="Fan D."/>
            <person name="Wang W."/>
            <person name="Fu W."/>
            <person name="Wang T."/>
            <person name="Wang B."/>
            <person name="Zhang J."/>
            <person name="Peng Z."/>
            <person name="Li Y."/>
            <person name="Li N."/>
            <person name="Wang J."/>
            <person name="Chen M."/>
            <person name="He Y."/>
            <person name="Tan F."/>
            <person name="Song X."/>
            <person name="Zheng Q."/>
            <person name="Huang R."/>
            <person name="Yang H."/>
            <person name="Du X."/>
            <person name="Chen L."/>
            <person name="Yang M."/>
            <person name="Gaffney P.M."/>
            <person name="Wang S."/>
            <person name="Luo L."/>
            <person name="She Z."/>
            <person name="Ming Y."/>
            <person name="Huang W."/>
            <person name="Zhang S."/>
            <person name="Huang B."/>
            <person name="Zhang Y."/>
            <person name="Qu T."/>
            <person name="Ni P."/>
            <person name="Miao G."/>
            <person name="Wang J."/>
            <person name="Wang Q."/>
            <person name="Steinberg C.E."/>
            <person name="Wang H."/>
            <person name="Li N."/>
            <person name="Qian L."/>
            <person name="Zhang G."/>
            <person name="Li Y."/>
            <person name="Yang H."/>
            <person name="Liu X."/>
            <person name="Wang J."/>
            <person name="Yin Y."/>
            <person name="Wang J."/>
        </authorList>
    </citation>
    <scope>NUCLEOTIDE SEQUENCE [LARGE SCALE GENOMIC DNA]</scope>
    <source>
        <strain evidence="1">05x7-T-G4-1.051#20</strain>
    </source>
</reference>
<dbReference type="InParanoid" id="K1RHX9"/>
<proteinExistence type="predicted"/>
<organism evidence="1">
    <name type="scientific">Magallana gigas</name>
    <name type="common">Pacific oyster</name>
    <name type="synonym">Crassostrea gigas</name>
    <dbReference type="NCBI Taxonomy" id="29159"/>
    <lineage>
        <taxon>Eukaryota</taxon>
        <taxon>Metazoa</taxon>
        <taxon>Spiralia</taxon>
        <taxon>Lophotrochozoa</taxon>
        <taxon>Mollusca</taxon>
        <taxon>Bivalvia</taxon>
        <taxon>Autobranchia</taxon>
        <taxon>Pteriomorphia</taxon>
        <taxon>Ostreida</taxon>
        <taxon>Ostreoidea</taxon>
        <taxon>Ostreidae</taxon>
        <taxon>Magallana</taxon>
    </lineage>
</organism>
<dbReference type="EMBL" id="JH816298">
    <property type="protein sequence ID" value="EKC33821.1"/>
    <property type="molecule type" value="Genomic_DNA"/>
</dbReference>
<dbReference type="HOGENOM" id="CLU_2173449_0_0_1"/>